<keyword evidence="3" id="KW-1185">Reference proteome</keyword>
<evidence type="ECO:0008006" key="4">
    <source>
        <dbReference type="Google" id="ProtNLM"/>
    </source>
</evidence>
<evidence type="ECO:0000313" key="3">
    <source>
        <dbReference type="Proteomes" id="UP000605992"/>
    </source>
</evidence>
<comment type="caution">
    <text evidence="2">The sequence shown here is derived from an EMBL/GenBank/DDBJ whole genome shotgun (WGS) entry which is preliminary data.</text>
</comment>
<gene>
    <name evidence="2" type="ORF">Pth03_61080</name>
</gene>
<dbReference type="RefSeq" id="WP_203947835.1">
    <property type="nucleotide sequence ID" value="NZ_BOOR01000055.1"/>
</dbReference>
<dbReference type="AlphaFoldDB" id="A0A8J3VB42"/>
<feature type="signal peptide" evidence="1">
    <location>
        <begin position="1"/>
        <end position="27"/>
    </location>
</feature>
<dbReference type="PANTHER" id="PTHR47197:SF3">
    <property type="entry name" value="DIHYDRO-HEME D1 DEHYDROGENASE"/>
    <property type="match status" value="1"/>
</dbReference>
<dbReference type="InterPro" id="IPR051200">
    <property type="entry name" value="Host-pathogen_enzymatic-act"/>
</dbReference>
<dbReference type="EMBL" id="BOOR01000055">
    <property type="protein sequence ID" value="GII57719.1"/>
    <property type="molecule type" value="Genomic_DNA"/>
</dbReference>
<feature type="chain" id="PRO_5035227712" description="3-carboxymuconate cyclase" evidence="1">
    <location>
        <begin position="28"/>
        <end position="375"/>
    </location>
</feature>
<dbReference type="InterPro" id="IPR019405">
    <property type="entry name" value="Lactonase_7-beta_prop"/>
</dbReference>
<dbReference type="Gene3D" id="2.130.10.10">
    <property type="entry name" value="YVTN repeat-like/Quinoprotein amine dehydrogenase"/>
    <property type="match status" value="2"/>
</dbReference>
<reference evidence="2" key="1">
    <citation type="submission" date="2021-01" db="EMBL/GenBank/DDBJ databases">
        <title>Whole genome shotgun sequence of Planotetraspora thailandica NBRC 104271.</title>
        <authorList>
            <person name="Komaki H."/>
            <person name="Tamura T."/>
        </authorList>
    </citation>
    <scope>NUCLEOTIDE SEQUENCE</scope>
    <source>
        <strain evidence="2">NBRC 104271</strain>
    </source>
</reference>
<evidence type="ECO:0000313" key="2">
    <source>
        <dbReference type="EMBL" id="GII57719.1"/>
    </source>
</evidence>
<sequence>MKTTVRVLSLAGVAVTAAAALATPASASARSGAAHPVFAQTDDPQGNTVVAYDRGHDGSLTRAGAYATGGLGGVLEGSVVDHLASQGSLTYDQRHGLLYAVNAGSDTVTVFAVHGDRLTRTQVVSSGGTFPVSVAVRGDLVYVLNALDGGSIQGYRRVGDRVVRVPSWNRGLGLDPAATPQFTTTPGQVGFTPGGDRLVVVTKGNGNAIKVFGLSLLGAPSAKPVTTTQDGTAPFAFLFDDGRRMVVTQAGPNAVATYTLGRSGTATQIQQIATGQAATCWIVKTGPWLYASNAGSGTLSGYRDTGTGSVKALGTTATDAGTVDAAASSDGRYLYVQTGKDGNVDAFRVNSDGSLTRVGTVTVPGAVGGEGIVAL</sequence>
<name>A0A8J3VB42_9ACTN</name>
<keyword evidence="1" id="KW-0732">Signal</keyword>
<dbReference type="PANTHER" id="PTHR47197">
    <property type="entry name" value="PROTEIN NIRF"/>
    <property type="match status" value="1"/>
</dbReference>
<accession>A0A8J3VB42</accession>
<evidence type="ECO:0000256" key="1">
    <source>
        <dbReference type="SAM" id="SignalP"/>
    </source>
</evidence>
<dbReference type="Proteomes" id="UP000605992">
    <property type="component" value="Unassembled WGS sequence"/>
</dbReference>
<proteinExistence type="predicted"/>
<dbReference type="InterPro" id="IPR015943">
    <property type="entry name" value="WD40/YVTN_repeat-like_dom_sf"/>
</dbReference>
<protein>
    <recommendedName>
        <fullName evidence="4">3-carboxymuconate cyclase</fullName>
    </recommendedName>
</protein>
<organism evidence="2 3">
    <name type="scientific">Planotetraspora thailandica</name>
    <dbReference type="NCBI Taxonomy" id="487172"/>
    <lineage>
        <taxon>Bacteria</taxon>
        <taxon>Bacillati</taxon>
        <taxon>Actinomycetota</taxon>
        <taxon>Actinomycetes</taxon>
        <taxon>Streptosporangiales</taxon>
        <taxon>Streptosporangiaceae</taxon>
        <taxon>Planotetraspora</taxon>
    </lineage>
</organism>
<dbReference type="SUPFAM" id="SSF75011">
    <property type="entry name" value="3-carboxy-cis,cis-mucoante lactonizing enzyme"/>
    <property type="match status" value="1"/>
</dbReference>
<dbReference type="Pfam" id="PF10282">
    <property type="entry name" value="Lactonase"/>
    <property type="match status" value="1"/>
</dbReference>